<accession>A0AAW1YGC4</accession>
<evidence type="ECO:0000256" key="5">
    <source>
        <dbReference type="ARBA" id="ARBA00022827"/>
    </source>
</evidence>
<dbReference type="Gene3D" id="3.20.20.220">
    <property type="match status" value="1"/>
</dbReference>
<protein>
    <recommendedName>
        <fullName evidence="7">Methylenetetrahydrofolate reductase</fullName>
    </recommendedName>
</protein>
<name>A0AAW1YGC4_RUBAR</name>
<proteinExistence type="inferred from homology"/>
<reference evidence="9 10" key="1">
    <citation type="journal article" date="2023" name="G3 (Bethesda)">
        <title>A chromosome-length genome assembly and annotation of blackberry (Rubus argutus, cv. 'Hillquist').</title>
        <authorList>
            <person name="Bruna T."/>
            <person name="Aryal R."/>
            <person name="Dudchenko O."/>
            <person name="Sargent D.J."/>
            <person name="Mead D."/>
            <person name="Buti M."/>
            <person name="Cavallini A."/>
            <person name="Hytonen T."/>
            <person name="Andres J."/>
            <person name="Pham M."/>
            <person name="Weisz D."/>
            <person name="Mascagni F."/>
            <person name="Usai G."/>
            <person name="Natali L."/>
            <person name="Bassil N."/>
            <person name="Fernandez G.E."/>
            <person name="Lomsadze A."/>
            <person name="Armour M."/>
            <person name="Olukolu B."/>
            <person name="Poorten T."/>
            <person name="Britton C."/>
            <person name="Davik J."/>
            <person name="Ashrafi H."/>
            <person name="Aiden E.L."/>
            <person name="Borodovsky M."/>
            <person name="Worthington M."/>
        </authorList>
    </citation>
    <scope>NUCLEOTIDE SEQUENCE [LARGE SCALE GENOMIC DNA]</scope>
    <source>
        <strain evidence="9">PI 553951</strain>
    </source>
</reference>
<dbReference type="Proteomes" id="UP001457282">
    <property type="component" value="Unassembled WGS sequence"/>
</dbReference>
<evidence type="ECO:0000256" key="3">
    <source>
        <dbReference type="ARBA" id="ARBA00006743"/>
    </source>
</evidence>
<evidence type="ECO:0000313" key="9">
    <source>
        <dbReference type="EMBL" id="KAK9947250.1"/>
    </source>
</evidence>
<dbReference type="PANTHER" id="PTHR45754">
    <property type="entry name" value="METHYLENETETRAHYDROFOLATE REDUCTASE"/>
    <property type="match status" value="1"/>
</dbReference>
<keyword evidence="10" id="KW-1185">Reference proteome</keyword>
<evidence type="ECO:0000256" key="1">
    <source>
        <dbReference type="ARBA" id="ARBA00001974"/>
    </source>
</evidence>
<comment type="caution">
    <text evidence="9">The sequence shown here is derived from an EMBL/GenBank/DDBJ whole genome shotgun (WGS) entry which is preliminary data.</text>
</comment>
<keyword evidence="4 7" id="KW-0285">Flavoprotein</keyword>
<keyword evidence="6 7" id="KW-0560">Oxidoreductase</keyword>
<dbReference type="Pfam" id="PF02219">
    <property type="entry name" value="MTHFR"/>
    <property type="match status" value="1"/>
</dbReference>
<dbReference type="GO" id="GO:0035999">
    <property type="term" value="P:tetrahydrofolate interconversion"/>
    <property type="evidence" value="ECO:0007669"/>
    <property type="project" value="TreeGrafter"/>
</dbReference>
<comment type="similarity">
    <text evidence="3 7">Belongs to the methylenetetrahydrofolate reductase family.</text>
</comment>
<dbReference type="InterPro" id="IPR003171">
    <property type="entry name" value="Mehydrof_redctse-like"/>
</dbReference>
<dbReference type="GO" id="GO:0071949">
    <property type="term" value="F:FAD binding"/>
    <property type="evidence" value="ECO:0007669"/>
    <property type="project" value="TreeGrafter"/>
</dbReference>
<dbReference type="EMBL" id="JBEDUW010000001">
    <property type="protein sequence ID" value="KAK9947250.1"/>
    <property type="molecule type" value="Genomic_DNA"/>
</dbReference>
<gene>
    <name evidence="9" type="ORF">M0R45_002884</name>
</gene>
<keyword evidence="5 7" id="KW-0274">FAD</keyword>
<dbReference type="GO" id="GO:0009086">
    <property type="term" value="P:methionine biosynthetic process"/>
    <property type="evidence" value="ECO:0007669"/>
    <property type="project" value="TreeGrafter"/>
</dbReference>
<evidence type="ECO:0000256" key="7">
    <source>
        <dbReference type="RuleBase" id="RU003862"/>
    </source>
</evidence>
<evidence type="ECO:0000256" key="8">
    <source>
        <dbReference type="SAM" id="MobiDB-lite"/>
    </source>
</evidence>
<dbReference type="GO" id="GO:0004489">
    <property type="term" value="F:methylenetetrahydrofolate reductase [NAD(P)H] activity"/>
    <property type="evidence" value="ECO:0007669"/>
    <property type="project" value="InterPro"/>
</dbReference>
<comment type="pathway">
    <text evidence="2 7">One-carbon metabolism; tetrahydrofolate interconversion.</text>
</comment>
<organism evidence="9 10">
    <name type="scientific">Rubus argutus</name>
    <name type="common">Southern blackberry</name>
    <dbReference type="NCBI Taxonomy" id="59490"/>
    <lineage>
        <taxon>Eukaryota</taxon>
        <taxon>Viridiplantae</taxon>
        <taxon>Streptophyta</taxon>
        <taxon>Embryophyta</taxon>
        <taxon>Tracheophyta</taxon>
        <taxon>Spermatophyta</taxon>
        <taxon>Magnoliopsida</taxon>
        <taxon>eudicotyledons</taxon>
        <taxon>Gunneridae</taxon>
        <taxon>Pentapetalae</taxon>
        <taxon>rosids</taxon>
        <taxon>fabids</taxon>
        <taxon>Rosales</taxon>
        <taxon>Rosaceae</taxon>
        <taxon>Rosoideae</taxon>
        <taxon>Rosoideae incertae sedis</taxon>
        <taxon>Rubus</taxon>
    </lineage>
</organism>
<feature type="region of interest" description="Disordered" evidence="8">
    <location>
        <begin position="30"/>
        <end position="49"/>
    </location>
</feature>
<evidence type="ECO:0000313" key="10">
    <source>
        <dbReference type="Proteomes" id="UP001457282"/>
    </source>
</evidence>
<evidence type="ECO:0000256" key="6">
    <source>
        <dbReference type="ARBA" id="ARBA00023002"/>
    </source>
</evidence>
<sequence length="190" mass="20790">MKVIDKIQEALVDEKKVVFLVRVLPAEDGGWGGQPAGEDGSDGGSQSDLLRHHVGRRSTTPSRPSSPTALQNVLALRGDPPHGQDKFVQIQGGFACALDLVTHIRATYGDYFGITVAGYPEAHPDAIEADGLATPESYQSDLAYLKRKVDAGADLIVTQLFYDTDVFPQIRQRLSPNRNHLSYCSWNYAH</sequence>
<dbReference type="AlphaFoldDB" id="A0AAW1YGC4"/>
<comment type="cofactor">
    <cofactor evidence="1 7">
        <name>FAD</name>
        <dbReference type="ChEBI" id="CHEBI:57692"/>
    </cofactor>
</comment>
<dbReference type="PANTHER" id="PTHR45754:SF3">
    <property type="entry name" value="METHYLENETETRAHYDROFOLATE REDUCTASE (NADPH)"/>
    <property type="match status" value="1"/>
</dbReference>
<evidence type="ECO:0000256" key="4">
    <source>
        <dbReference type="ARBA" id="ARBA00022630"/>
    </source>
</evidence>
<dbReference type="GO" id="GO:0005829">
    <property type="term" value="C:cytosol"/>
    <property type="evidence" value="ECO:0007669"/>
    <property type="project" value="TreeGrafter"/>
</dbReference>
<dbReference type="InterPro" id="IPR029041">
    <property type="entry name" value="FAD-linked_oxidoreductase-like"/>
</dbReference>
<evidence type="ECO:0000256" key="2">
    <source>
        <dbReference type="ARBA" id="ARBA00004777"/>
    </source>
</evidence>
<dbReference type="SUPFAM" id="SSF51730">
    <property type="entry name" value="FAD-linked oxidoreductase"/>
    <property type="match status" value="1"/>
</dbReference>